<keyword evidence="1" id="KW-1133">Transmembrane helix</keyword>
<dbReference type="EMBL" id="JAVRHV010000001">
    <property type="protein sequence ID" value="MDT0552269.1"/>
    <property type="molecule type" value="Genomic_DNA"/>
</dbReference>
<feature type="transmembrane region" description="Helical" evidence="1">
    <location>
        <begin position="253"/>
        <end position="273"/>
    </location>
</feature>
<dbReference type="CDD" id="cd00761">
    <property type="entry name" value="Glyco_tranf_GTA_type"/>
    <property type="match status" value="1"/>
</dbReference>
<dbReference type="PANTHER" id="PTHR22916:SF3">
    <property type="entry name" value="UDP-GLCNAC:BETAGAL BETA-1,3-N-ACETYLGLUCOSAMINYLTRANSFERASE-LIKE PROTEIN 1"/>
    <property type="match status" value="1"/>
</dbReference>
<dbReference type="GO" id="GO:0016757">
    <property type="term" value="F:glycosyltransferase activity"/>
    <property type="evidence" value="ECO:0007669"/>
    <property type="project" value="UniProtKB-KW"/>
</dbReference>
<sequence length="292" mass="34589">MVSVCIPTYNGAQFILEALDSLNQQTYDHIEIVVSDDNSSDGTLQKIAEFKPQSKFPIHIFHHKPRGIAANWNYSIEKSKGKYIKLLFQDDVFEPSCVEEMVEVFEENAGVGLVTSKRSIISDLSNRFTEGWISNFHDLQVNLDLPDKDIVVRKGRSLLKSPNFKLKPINIIGEPSCYMFSKESFNTIGGFHKEMFQLVDYEFCLRIFKKYDVAFLKKSLVRFRLHQDQASFVNHRNKSNDKELFYRLLYRDYFWYLHVNFKWLLIMRFNLLIKLYRYFRYDILKIKKHKSS</sequence>
<proteinExistence type="predicted"/>
<keyword evidence="1" id="KW-0472">Membrane</keyword>
<evidence type="ECO:0000259" key="2">
    <source>
        <dbReference type="Pfam" id="PF00535"/>
    </source>
</evidence>
<dbReference type="InterPro" id="IPR029044">
    <property type="entry name" value="Nucleotide-diphossugar_trans"/>
</dbReference>
<evidence type="ECO:0000256" key="1">
    <source>
        <dbReference type="SAM" id="Phobius"/>
    </source>
</evidence>
<dbReference type="PANTHER" id="PTHR22916">
    <property type="entry name" value="GLYCOSYLTRANSFERASE"/>
    <property type="match status" value="1"/>
</dbReference>
<dbReference type="SUPFAM" id="SSF53448">
    <property type="entry name" value="Nucleotide-diphospho-sugar transferases"/>
    <property type="match status" value="1"/>
</dbReference>
<dbReference type="Pfam" id="PF00535">
    <property type="entry name" value="Glycos_transf_2"/>
    <property type="match status" value="1"/>
</dbReference>
<keyword evidence="3" id="KW-0328">Glycosyltransferase</keyword>
<reference evidence="3 4" key="1">
    <citation type="submission" date="2023-09" db="EMBL/GenBank/DDBJ databases">
        <authorList>
            <person name="Rey-Velasco X."/>
        </authorList>
    </citation>
    <scope>NUCLEOTIDE SEQUENCE [LARGE SCALE GENOMIC DNA]</scope>
    <source>
        <strain evidence="3 4">P050</strain>
    </source>
</reference>
<keyword evidence="4" id="KW-1185">Reference proteome</keyword>
<evidence type="ECO:0000313" key="4">
    <source>
        <dbReference type="Proteomes" id="UP001252186"/>
    </source>
</evidence>
<accession>A0ABU2Y3P0</accession>
<dbReference type="RefSeq" id="WP_311592120.1">
    <property type="nucleotide sequence ID" value="NZ_JAVRHV010000001.1"/>
</dbReference>
<feature type="domain" description="Glycosyltransferase 2-like" evidence="2">
    <location>
        <begin position="3"/>
        <end position="158"/>
    </location>
</feature>
<dbReference type="Gene3D" id="3.90.550.10">
    <property type="entry name" value="Spore Coat Polysaccharide Biosynthesis Protein SpsA, Chain A"/>
    <property type="match status" value="1"/>
</dbReference>
<dbReference type="InterPro" id="IPR001173">
    <property type="entry name" value="Glyco_trans_2-like"/>
</dbReference>
<comment type="caution">
    <text evidence="3">The sequence shown here is derived from an EMBL/GenBank/DDBJ whole genome shotgun (WGS) entry which is preliminary data.</text>
</comment>
<protein>
    <submittedName>
        <fullName evidence="3">Glycosyltransferase family 2 protein</fullName>
        <ecNumber evidence="3">2.4.-.-</ecNumber>
    </submittedName>
</protein>
<dbReference type="Proteomes" id="UP001252186">
    <property type="component" value="Unassembled WGS sequence"/>
</dbReference>
<name>A0ABU2Y3P0_9FLAO</name>
<organism evidence="3 4">
    <name type="scientific">Urechidicola vernalis</name>
    <dbReference type="NCBI Taxonomy" id="3075600"/>
    <lineage>
        <taxon>Bacteria</taxon>
        <taxon>Pseudomonadati</taxon>
        <taxon>Bacteroidota</taxon>
        <taxon>Flavobacteriia</taxon>
        <taxon>Flavobacteriales</taxon>
        <taxon>Flavobacteriaceae</taxon>
        <taxon>Urechidicola</taxon>
    </lineage>
</organism>
<gene>
    <name evidence="3" type="ORF">RM519_03320</name>
</gene>
<keyword evidence="1" id="KW-0812">Transmembrane</keyword>
<keyword evidence="3" id="KW-0808">Transferase</keyword>
<evidence type="ECO:0000313" key="3">
    <source>
        <dbReference type="EMBL" id="MDT0552269.1"/>
    </source>
</evidence>
<dbReference type="EC" id="2.4.-.-" evidence="3"/>